<sequence length="454" mass="46545">MTPAPDSPWHLREFRTLFAADVFSHLGTNVGYVAIPLLAVTTLDASPGQAGALAALSTVAFLLIGLPAGAWLDRMPGRRVLVAADAARAALLASVPVAWWLDALSLSQLYAVVLLNGCATVFFDVGSQSILPALVGRERLVRANSVIVSLMAGAAIAGRGAGGFLVQLFTAPLAIAGGALAYLASALGLTRIGQGAPAPAPAARRRLRAEVAEGLRHVFGSPELRALVLTGTLANLGAQMINSMLPVLFTRRLHLPVGALGLYWAIGGVGLLLGAACARRLGGRLGHGRTLGLAGLWVAPAALTVGLVGRGPWLWLAGAGWLITMTKTGIDNVLGVSLRQHLTPDSLSGRMNATFRFLLTGALAIGSALGGLVGEYVGVRAAAWTGAVCMAGAFLPVLCSPLRTLRTLPSTTPSAALTVAPEARPVPGCGWAGALSPTTARRTGPAAPRSRRSP</sequence>
<organism evidence="7 8">
    <name type="scientific">Streptomyces mobaraensis (strain ATCC 29032 / DSM 40847 / JCM 4168 / NBRC 13819 / NCIMB 11159 / IPCR 16-22)</name>
    <dbReference type="NCBI Taxonomy" id="1223523"/>
    <lineage>
        <taxon>Bacteria</taxon>
        <taxon>Bacillati</taxon>
        <taxon>Actinomycetota</taxon>
        <taxon>Actinomycetes</taxon>
        <taxon>Kitasatosporales</taxon>
        <taxon>Streptomycetaceae</taxon>
        <taxon>Streptomyces</taxon>
    </lineage>
</organism>
<protein>
    <submittedName>
        <fullName evidence="7">Major Facilitator Superfamily protein</fullName>
    </submittedName>
</protein>
<evidence type="ECO:0000313" key="8">
    <source>
        <dbReference type="Proteomes" id="UP000011740"/>
    </source>
</evidence>
<dbReference type="Pfam" id="PF05977">
    <property type="entry name" value="MFS_3"/>
    <property type="match status" value="1"/>
</dbReference>
<dbReference type="STRING" id="1223523.H340_30091"/>
<proteinExistence type="predicted"/>
<keyword evidence="5" id="KW-1133">Transmembrane helix</keyword>
<dbReference type="InterPro" id="IPR010290">
    <property type="entry name" value="TM_effector"/>
</dbReference>
<dbReference type="CDD" id="cd06173">
    <property type="entry name" value="MFS_MefA_like"/>
    <property type="match status" value="1"/>
</dbReference>
<evidence type="ECO:0000313" key="7">
    <source>
        <dbReference type="EMBL" id="EME96726.1"/>
    </source>
</evidence>
<dbReference type="SUPFAM" id="SSF103473">
    <property type="entry name" value="MFS general substrate transporter"/>
    <property type="match status" value="1"/>
</dbReference>
<dbReference type="EMBL" id="AORZ01000180">
    <property type="protein sequence ID" value="EME96726.1"/>
    <property type="molecule type" value="Genomic_DNA"/>
</dbReference>
<gene>
    <name evidence="7" type="ORF">H340_30091</name>
</gene>
<evidence type="ECO:0000256" key="4">
    <source>
        <dbReference type="ARBA" id="ARBA00022692"/>
    </source>
</evidence>
<evidence type="ECO:0000256" key="5">
    <source>
        <dbReference type="ARBA" id="ARBA00022989"/>
    </source>
</evidence>
<evidence type="ECO:0000256" key="2">
    <source>
        <dbReference type="ARBA" id="ARBA00022448"/>
    </source>
</evidence>
<comment type="subcellular location">
    <subcellularLocation>
        <location evidence="1">Cell membrane</location>
        <topology evidence="1">Multi-pass membrane protein</topology>
    </subcellularLocation>
</comment>
<evidence type="ECO:0000256" key="1">
    <source>
        <dbReference type="ARBA" id="ARBA00004651"/>
    </source>
</evidence>
<reference evidence="7 8" key="1">
    <citation type="journal article" date="2013" name="Genome Announc.">
        <title>Whole-Genome Shotgun Assembly and Analysis of the Genome of Streptomyces mobaraensis DSM 40847, a Strain for Industrial Production of Microbial Transglutaminase.</title>
        <authorList>
            <person name="Yang H."/>
            <person name="He T."/>
            <person name="Wu W."/>
            <person name="Zhu W."/>
            <person name="Lu B."/>
            <person name="Sun W."/>
        </authorList>
    </citation>
    <scope>NUCLEOTIDE SEQUENCE [LARGE SCALE GENOMIC DNA]</scope>
    <source>
        <strain evidence="7 8">DSM 40847</strain>
    </source>
</reference>
<dbReference type="Gene3D" id="1.20.1250.20">
    <property type="entry name" value="MFS general substrate transporter like domains"/>
    <property type="match status" value="1"/>
</dbReference>
<dbReference type="PATRIC" id="fig|1223523.3.peg.6111"/>
<dbReference type="PANTHER" id="PTHR23513:SF6">
    <property type="entry name" value="MAJOR FACILITATOR SUPERFAMILY ASSOCIATED DOMAIN-CONTAINING PROTEIN"/>
    <property type="match status" value="1"/>
</dbReference>
<comment type="caution">
    <text evidence="7">The sequence shown here is derived from an EMBL/GenBank/DDBJ whole genome shotgun (WGS) entry which is preliminary data.</text>
</comment>
<name>M3BYI8_STRM1</name>
<accession>M3BYI8</accession>
<dbReference type="RefSeq" id="WP_004954728.1">
    <property type="nucleotide sequence ID" value="NZ_AORZ01000180.1"/>
</dbReference>
<keyword evidence="3" id="KW-1003">Cell membrane</keyword>
<dbReference type="AlphaFoldDB" id="M3BYI8"/>
<dbReference type="InterPro" id="IPR036259">
    <property type="entry name" value="MFS_trans_sf"/>
</dbReference>
<keyword evidence="6" id="KW-0472">Membrane</keyword>
<dbReference type="PANTHER" id="PTHR23513">
    <property type="entry name" value="INTEGRAL MEMBRANE EFFLUX PROTEIN-RELATED"/>
    <property type="match status" value="1"/>
</dbReference>
<keyword evidence="2" id="KW-0813">Transport</keyword>
<keyword evidence="4" id="KW-0812">Transmembrane</keyword>
<dbReference type="GO" id="GO:0005886">
    <property type="term" value="C:plasma membrane"/>
    <property type="evidence" value="ECO:0007669"/>
    <property type="project" value="UniProtKB-SubCell"/>
</dbReference>
<dbReference type="eggNOG" id="COG2814">
    <property type="taxonomic scope" value="Bacteria"/>
</dbReference>
<evidence type="ECO:0000256" key="6">
    <source>
        <dbReference type="ARBA" id="ARBA00023136"/>
    </source>
</evidence>
<dbReference type="Proteomes" id="UP000011740">
    <property type="component" value="Unassembled WGS sequence"/>
</dbReference>
<evidence type="ECO:0000256" key="3">
    <source>
        <dbReference type="ARBA" id="ARBA00022475"/>
    </source>
</evidence>